<keyword evidence="3" id="KW-0479">Metal-binding</keyword>
<comment type="caution">
    <text evidence="4">The sequence shown here is derived from an EMBL/GenBank/DDBJ whole genome shotgun (WGS) entry which is preliminary data.</text>
</comment>
<name>M7CK18_9GAMM</name>
<gene>
    <name evidence="4" type="ORF">MSNKSG1_18095</name>
</gene>
<dbReference type="PATRIC" id="fig|1288826.3.peg.3593"/>
<dbReference type="Gene3D" id="3.90.550.10">
    <property type="entry name" value="Spore Coat Polysaccharide Biosynthesis Protein SpsA, Chain A"/>
    <property type="match status" value="1"/>
</dbReference>
<evidence type="ECO:0000256" key="3">
    <source>
        <dbReference type="ARBA" id="ARBA00022723"/>
    </source>
</evidence>
<evidence type="ECO:0000256" key="2">
    <source>
        <dbReference type="ARBA" id="ARBA00022679"/>
    </source>
</evidence>
<evidence type="ECO:0000313" key="5">
    <source>
        <dbReference type="Proteomes" id="UP000011960"/>
    </source>
</evidence>
<dbReference type="eggNOG" id="COG1442">
    <property type="taxonomic scope" value="Bacteria"/>
</dbReference>
<dbReference type="OrthoDB" id="9807549at2"/>
<sequence>MSTEIHVAACCDENYVAYAGVMMHSAIQATPGATLHFHLINCSIRDESVDTLRTMLEAMGARLTTYTPDASLYEGLPTLRYGEAVYQRINLPEYIPESIDKIIYIDSDTLVLQSLMELWTIDLQGNSTGAVENLSPKACQDIGVDRTEYFNSGVLVMDLNQWRQRRLHRQVTDYARENAAGLRFVDQCSLNAVLQGDWLRLPLKWNQQSDIYKVIVKYQEGCSYSVDEMQSAMLEPAIVHFTGKMKPWKLYCFHPFKSCYRKVLAQTPWAGQPYPDADFNTRLRFLFALRRHWKFHARRQQLADRFQGKS</sequence>
<reference evidence="4 5" key="1">
    <citation type="journal article" date="2013" name="Genome Announc.">
        <title>Genome Sequence of Hydrothermal Arsenic-Respiring Bacterium Marinobacter santoriniensis NKSG1T.</title>
        <authorList>
            <person name="Handley K.M."/>
            <person name="Upton M."/>
            <person name="Beatson S.A."/>
            <person name="Hery M."/>
            <person name="Lloyd J.R."/>
        </authorList>
    </citation>
    <scope>NUCLEOTIDE SEQUENCE [LARGE SCALE GENOMIC DNA]</scope>
    <source>
        <strain evidence="4 5">NKSG1</strain>
    </source>
</reference>
<dbReference type="AlphaFoldDB" id="M7CK18"/>
<dbReference type="SUPFAM" id="SSF53448">
    <property type="entry name" value="Nucleotide-diphospho-sugar transferases"/>
    <property type="match status" value="1"/>
</dbReference>
<evidence type="ECO:0000256" key="1">
    <source>
        <dbReference type="ARBA" id="ARBA00022676"/>
    </source>
</evidence>
<dbReference type="CDD" id="cd04194">
    <property type="entry name" value="GT8_A4GalT_like"/>
    <property type="match status" value="1"/>
</dbReference>
<dbReference type="PANTHER" id="PTHR13778">
    <property type="entry name" value="GLYCOSYLTRANSFERASE 8 DOMAIN-CONTAINING PROTEIN"/>
    <property type="match status" value="1"/>
</dbReference>
<dbReference type="InterPro" id="IPR002495">
    <property type="entry name" value="Glyco_trans_8"/>
</dbReference>
<keyword evidence="1" id="KW-0328">Glycosyltransferase</keyword>
<keyword evidence="5" id="KW-1185">Reference proteome</keyword>
<evidence type="ECO:0000313" key="4">
    <source>
        <dbReference type="EMBL" id="EMP54011.1"/>
    </source>
</evidence>
<dbReference type="Pfam" id="PF01501">
    <property type="entry name" value="Glyco_transf_8"/>
    <property type="match status" value="1"/>
</dbReference>
<accession>M7CK18</accession>
<dbReference type="InterPro" id="IPR050748">
    <property type="entry name" value="Glycosyltrans_8_dom-fam"/>
</dbReference>
<dbReference type="PANTHER" id="PTHR13778:SF47">
    <property type="entry name" value="LIPOPOLYSACCHARIDE 1,3-GALACTOSYLTRANSFERASE"/>
    <property type="match status" value="1"/>
</dbReference>
<dbReference type="InterPro" id="IPR029044">
    <property type="entry name" value="Nucleotide-diphossugar_trans"/>
</dbReference>
<dbReference type="Proteomes" id="UP000011960">
    <property type="component" value="Unassembled WGS sequence"/>
</dbReference>
<dbReference type="RefSeq" id="WP_008940731.1">
    <property type="nucleotide sequence ID" value="NZ_APAT01000029.1"/>
</dbReference>
<protein>
    <submittedName>
        <fullName evidence="4">Glycosyl transferase family protein</fullName>
    </submittedName>
</protein>
<proteinExistence type="predicted"/>
<dbReference type="STRING" id="1288826.MSNKSG1_18095"/>
<keyword evidence="2 4" id="KW-0808">Transferase</keyword>
<dbReference type="GO" id="GO:0046872">
    <property type="term" value="F:metal ion binding"/>
    <property type="evidence" value="ECO:0007669"/>
    <property type="project" value="UniProtKB-KW"/>
</dbReference>
<organism evidence="4 5">
    <name type="scientific">Marinobacter santoriniensis NKSG1</name>
    <dbReference type="NCBI Taxonomy" id="1288826"/>
    <lineage>
        <taxon>Bacteria</taxon>
        <taxon>Pseudomonadati</taxon>
        <taxon>Pseudomonadota</taxon>
        <taxon>Gammaproteobacteria</taxon>
        <taxon>Pseudomonadales</taxon>
        <taxon>Marinobacteraceae</taxon>
        <taxon>Marinobacter</taxon>
    </lineage>
</organism>
<dbReference type="EMBL" id="APAT01000029">
    <property type="protein sequence ID" value="EMP54011.1"/>
    <property type="molecule type" value="Genomic_DNA"/>
</dbReference>
<dbReference type="GO" id="GO:0016757">
    <property type="term" value="F:glycosyltransferase activity"/>
    <property type="evidence" value="ECO:0007669"/>
    <property type="project" value="UniProtKB-KW"/>
</dbReference>